<dbReference type="PANTHER" id="PTHR43768:SF3">
    <property type="entry name" value="TREHALOSE 6-PHOSPHATE PHOSPHATASE"/>
    <property type="match status" value="1"/>
</dbReference>
<dbReference type="AlphaFoldDB" id="A0AAE0FC60"/>
<dbReference type="PANTHER" id="PTHR43768">
    <property type="entry name" value="TREHALOSE 6-PHOSPHATE PHOSPHATASE"/>
    <property type="match status" value="1"/>
</dbReference>
<dbReference type="Proteomes" id="UP001190700">
    <property type="component" value="Unassembled WGS sequence"/>
</dbReference>
<sequence>MESFKTLARGKRLAIFLDYDGTLTPIVKDPDRAFMSDESRASVKLLASQVPTAIISGRCLEKVVGFVQLEELFYAGSHGLDIRGPDSGPFALKGGTVCAYQPAAEYTTLMSTVRDSLLEKVPRIDGCAS</sequence>
<comment type="pathway">
    <text evidence="4">Glycan biosynthesis; trehalose biosynthesis.</text>
</comment>
<comment type="catalytic activity">
    <reaction evidence="1 4">
        <text>alpha,alpha-trehalose 6-phosphate + H2O = alpha,alpha-trehalose + phosphate</text>
        <dbReference type="Rhea" id="RHEA:23420"/>
        <dbReference type="ChEBI" id="CHEBI:15377"/>
        <dbReference type="ChEBI" id="CHEBI:16551"/>
        <dbReference type="ChEBI" id="CHEBI:43474"/>
        <dbReference type="ChEBI" id="CHEBI:58429"/>
        <dbReference type="EC" id="3.1.3.12"/>
    </reaction>
</comment>
<dbReference type="InterPro" id="IPR036412">
    <property type="entry name" value="HAD-like_sf"/>
</dbReference>
<comment type="function">
    <text evidence="4">Removes the phosphate from trehalose 6-phosphate to produce free trehalose.</text>
</comment>
<evidence type="ECO:0000256" key="4">
    <source>
        <dbReference type="RuleBase" id="RU361117"/>
    </source>
</evidence>
<protein>
    <recommendedName>
        <fullName evidence="4">Trehalose 6-phosphate phosphatase</fullName>
        <ecNumber evidence="4">3.1.3.12</ecNumber>
    </recommendedName>
</protein>
<organism evidence="5 6">
    <name type="scientific">Cymbomonas tetramitiformis</name>
    <dbReference type="NCBI Taxonomy" id="36881"/>
    <lineage>
        <taxon>Eukaryota</taxon>
        <taxon>Viridiplantae</taxon>
        <taxon>Chlorophyta</taxon>
        <taxon>Pyramimonadophyceae</taxon>
        <taxon>Pyramimonadales</taxon>
        <taxon>Pyramimonadaceae</taxon>
        <taxon>Cymbomonas</taxon>
    </lineage>
</organism>
<keyword evidence="6" id="KW-1185">Reference proteome</keyword>
<dbReference type="EC" id="3.1.3.12" evidence="4"/>
<dbReference type="GO" id="GO:0004805">
    <property type="term" value="F:trehalose-phosphatase activity"/>
    <property type="evidence" value="ECO:0007669"/>
    <property type="project" value="UniProtKB-EC"/>
</dbReference>
<comment type="similarity">
    <text evidence="4">Belongs to the trehalose phosphatase family.</text>
</comment>
<gene>
    <name evidence="5" type="ORF">CYMTET_33876</name>
</gene>
<reference evidence="5 6" key="1">
    <citation type="journal article" date="2015" name="Genome Biol. Evol.">
        <title>Comparative Genomics of a Bacterivorous Green Alga Reveals Evolutionary Causalities and Consequences of Phago-Mixotrophic Mode of Nutrition.</title>
        <authorList>
            <person name="Burns J.A."/>
            <person name="Paasch A."/>
            <person name="Narechania A."/>
            <person name="Kim E."/>
        </authorList>
    </citation>
    <scope>NUCLEOTIDE SEQUENCE [LARGE SCALE GENOMIC DNA]</scope>
    <source>
        <strain evidence="5 6">PLY_AMNH</strain>
    </source>
</reference>
<dbReference type="EMBL" id="LGRX02021128">
    <property type="protein sequence ID" value="KAK3257022.1"/>
    <property type="molecule type" value="Genomic_DNA"/>
</dbReference>
<proteinExistence type="inferred from homology"/>
<dbReference type="Pfam" id="PF02358">
    <property type="entry name" value="Trehalose_PPase"/>
    <property type="match status" value="1"/>
</dbReference>
<accession>A0AAE0FC60</accession>
<comment type="caution">
    <text evidence="5">The sequence shown here is derived from an EMBL/GenBank/DDBJ whole genome shotgun (WGS) entry which is preliminary data.</text>
</comment>
<evidence type="ECO:0000256" key="3">
    <source>
        <dbReference type="ARBA" id="ARBA00022801"/>
    </source>
</evidence>
<dbReference type="Gene3D" id="3.40.50.1000">
    <property type="entry name" value="HAD superfamily/HAD-like"/>
    <property type="match status" value="1"/>
</dbReference>
<dbReference type="SUPFAM" id="SSF56784">
    <property type="entry name" value="HAD-like"/>
    <property type="match status" value="1"/>
</dbReference>
<dbReference type="InterPro" id="IPR003337">
    <property type="entry name" value="Trehalose_PPase"/>
</dbReference>
<evidence type="ECO:0000313" key="5">
    <source>
        <dbReference type="EMBL" id="KAK3257022.1"/>
    </source>
</evidence>
<comment type="cofactor">
    <cofactor evidence="2 4">
        <name>a divalent metal cation</name>
        <dbReference type="ChEBI" id="CHEBI:60240"/>
    </cofactor>
</comment>
<evidence type="ECO:0000256" key="2">
    <source>
        <dbReference type="ARBA" id="ARBA00001968"/>
    </source>
</evidence>
<dbReference type="GO" id="GO:0005992">
    <property type="term" value="P:trehalose biosynthetic process"/>
    <property type="evidence" value="ECO:0007669"/>
    <property type="project" value="InterPro"/>
</dbReference>
<evidence type="ECO:0000313" key="6">
    <source>
        <dbReference type="Proteomes" id="UP001190700"/>
    </source>
</evidence>
<evidence type="ECO:0000256" key="1">
    <source>
        <dbReference type="ARBA" id="ARBA00000500"/>
    </source>
</evidence>
<dbReference type="InterPro" id="IPR044651">
    <property type="entry name" value="OTSB-like"/>
</dbReference>
<name>A0AAE0FC60_9CHLO</name>
<keyword evidence="3 4" id="KW-0378">Hydrolase</keyword>
<dbReference type="InterPro" id="IPR023214">
    <property type="entry name" value="HAD_sf"/>
</dbReference>
<dbReference type="NCBIfam" id="TIGR00685">
    <property type="entry name" value="T6PP"/>
    <property type="match status" value="1"/>
</dbReference>